<feature type="compositionally biased region" description="Basic and acidic residues" evidence="1">
    <location>
        <begin position="80"/>
        <end position="89"/>
    </location>
</feature>
<keyword evidence="3" id="KW-1185">Reference proteome</keyword>
<reference evidence="2" key="2">
    <citation type="submission" date="2013-04" db="UniProtKB">
        <authorList>
            <consortium name="EnsemblPlants"/>
        </authorList>
    </citation>
    <scope>IDENTIFICATION</scope>
</reference>
<dbReference type="EnsemblPlants" id="OB03G20450.1">
    <property type="protein sequence ID" value="OB03G20450.1"/>
    <property type="gene ID" value="OB03G20450"/>
</dbReference>
<proteinExistence type="predicted"/>
<dbReference type="Proteomes" id="UP000006038">
    <property type="component" value="Chromosome 3"/>
</dbReference>
<accession>J3LLW9</accession>
<sequence>MASAKPLEEIATCHRCPASSHPISKRLRLQRAKTPRSKLPIIRTKHPRGQGLAKQQGKKAIDLKKTVTSHRCTRASPKRRPQEGYDIERRRRSSEVGTRFSPKELWAWKRNTKTTPPRRETAPTGVAVVKSA</sequence>
<feature type="compositionally biased region" description="Basic residues" evidence="1">
    <location>
        <begin position="23"/>
        <end position="36"/>
    </location>
</feature>
<evidence type="ECO:0000313" key="3">
    <source>
        <dbReference type="Proteomes" id="UP000006038"/>
    </source>
</evidence>
<dbReference type="AlphaFoldDB" id="J3LLW9"/>
<evidence type="ECO:0000256" key="1">
    <source>
        <dbReference type="SAM" id="MobiDB-lite"/>
    </source>
</evidence>
<name>J3LLW9_ORYBR</name>
<dbReference type="Gramene" id="OB03G20450.1">
    <property type="protein sequence ID" value="OB03G20450.1"/>
    <property type="gene ID" value="OB03G20450"/>
</dbReference>
<evidence type="ECO:0000313" key="2">
    <source>
        <dbReference type="EnsemblPlants" id="OB03G20450.1"/>
    </source>
</evidence>
<organism evidence="2">
    <name type="scientific">Oryza brachyantha</name>
    <name type="common">malo sina</name>
    <dbReference type="NCBI Taxonomy" id="4533"/>
    <lineage>
        <taxon>Eukaryota</taxon>
        <taxon>Viridiplantae</taxon>
        <taxon>Streptophyta</taxon>
        <taxon>Embryophyta</taxon>
        <taxon>Tracheophyta</taxon>
        <taxon>Spermatophyta</taxon>
        <taxon>Magnoliopsida</taxon>
        <taxon>Liliopsida</taxon>
        <taxon>Poales</taxon>
        <taxon>Poaceae</taxon>
        <taxon>BOP clade</taxon>
        <taxon>Oryzoideae</taxon>
        <taxon>Oryzeae</taxon>
        <taxon>Oryzinae</taxon>
        <taxon>Oryza</taxon>
    </lineage>
</organism>
<protein>
    <submittedName>
        <fullName evidence="2">Uncharacterized protein</fullName>
    </submittedName>
</protein>
<dbReference type="HOGENOM" id="CLU_1920330_0_0_1"/>
<feature type="region of interest" description="Disordered" evidence="1">
    <location>
        <begin position="17"/>
        <end position="132"/>
    </location>
</feature>
<feature type="compositionally biased region" description="Basic residues" evidence="1">
    <location>
        <begin position="67"/>
        <end position="79"/>
    </location>
</feature>
<reference evidence="2" key="1">
    <citation type="journal article" date="2013" name="Nat. Commun.">
        <title>Whole-genome sequencing of Oryza brachyantha reveals mechanisms underlying Oryza genome evolution.</title>
        <authorList>
            <person name="Chen J."/>
            <person name="Huang Q."/>
            <person name="Gao D."/>
            <person name="Wang J."/>
            <person name="Lang Y."/>
            <person name="Liu T."/>
            <person name="Li B."/>
            <person name="Bai Z."/>
            <person name="Luis Goicoechea J."/>
            <person name="Liang C."/>
            <person name="Chen C."/>
            <person name="Zhang W."/>
            <person name="Sun S."/>
            <person name="Liao Y."/>
            <person name="Zhang X."/>
            <person name="Yang L."/>
            <person name="Song C."/>
            <person name="Wang M."/>
            <person name="Shi J."/>
            <person name="Liu G."/>
            <person name="Liu J."/>
            <person name="Zhou H."/>
            <person name="Zhou W."/>
            <person name="Yu Q."/>
            <person name="An N."/>
            <person name="Chen Y."/>
            <person name="Cai Q."/>
            <person name="Wang B."/>
            <person name="Liu B."/>
            <person name="Min J."/>
            <person name="Huang Y."/>
            <person name="Wu H."/>
            <person name="Li Z."/>
            <person name="Zhang Y."/>
            <person name="Yin Y."/>
            <person name="Song W."/>
            <person name="Jiang J."/>
            <person name="Jackson S.A."/>
            <person name="Wing R.A."/>
            <person name="Wang J."/>
            <person name="Chen M."/>
        </authorList>
    </citation>
    <scope>NUCLEOTIDE SEQUENCE [LARGE SCALE GENOMIC DNA]</scope>
    <source>
        <strain evidence="2">cv. IRGC 101232</strain>
    </source>
</reference>